<keyword evidence="2" id="KW-1185">Reference proteome</keyword>
<comment type="caution">
    <text evidence="1">The sequence shown here is derived from an EMBL/GenBank/DDBJ whole genome shotgun (WGS) entry which is preliminary data.</text>
</comment>
<gene>
    <name evidence="1" type="ORF">KHLLAP_LOCUS10430</name>
</gene>
<dbReference type="EMBL" id="CAUWAG010000013">
    <property type="protein sequence ID" value="CAJ2509962.1"/>
    <property type="molecule type" value="Genomic_DNA"/>
</dbReference>
<protein>
    <submittedName>
        <fullName evidence="1">Uu.00g058620.m01.CDS01</fullName>
    </submittedName>
</protein>
<reference evidence="1" key="1">
    <citation type="submission" date="2023-10" db="EMBL/GenBank/DDBJ databases">
        <authorList>
            <person name="Hackl T."/>
        </authorList>
    </citation>
    <scope>NUCLEOTIDE SEQUENCE</scope>
</reference>
<proteinExistence type="predicted"/>
<name>A0AAI8YM90_9PEZI</name>
<dbReference type="Proteomes" id="UP001295740">
    <property type="component" value="Unassembled WGS sequence"/>
</dbReference>
<evidence type="ECO:0000313" key="1">
    <source>
        <dbReference type="EMBL" id="CAJ2509962.1"/>
    </source>
</evidence>
<dbReference type="AlphaFoldDB" id="A0AAI8YM90"/>
<organism evidence="1 2">
    <name type="scientific">Anthostomella pinea</name>
    <dbReference type="NCBI Taxonomy" id="933095"/>
    <lineage>
        <taxon>Eukaryota</taxon>
        <taxon>Fungi</taxon>
        <taxon>Dikarya</taxon>
        <taxon>Ascomycota</taxon>
        <taxon>Pezizomycotina</taxon>
        <taxon>Sordariomycetes</taxon>
        <taxon>Xylariomycetidae</taxon>
        <taxon>Xylariales</taxon>
        <taxon>Xylariaceae</taxon>
        <taxon>Anthostomella</taxon>
    </lineage>
</organism>
<sequence>MSPGYDPVAACIGRASVSGCFTRLAVLSAQVTTRAGPRIKRELYTAAGLPEVYVNDTPSPHRAAYRYSREVRTKTGDFLGRYQSSQLKSASGCGRAKPDIGLGDTNHGSQTGPRHPVKLKSNAVVIDSKELSWLLELDIVRLSKLPTVTVIVIVTVTVALKRSMSQRTDAANGLLGRTGIQGTWHGVVGDTAREADPSGSLGFLSKAFEKVRQEAFGIESASLGEQRCIFRAGYTGGGWRVVEGRLGGLSASIIGVAFRQSARSLPPHQEGR</sequence>
<accession>A0AAI8YM90</accession>
<evidence type="ECO:0000313" key="2">
    <source>
        <dbReference type="Proteomes" id="UP001295740"/>
    </source>
</evidence>